<sequence>MKERDAWIALHQVKGVGWHTIDRLHRAGWVPPHPMSPAVMEAARAMGVTQQRLDRIREKCTPAFVREVKVELQRREICAVTVWDDDYPSLLREIPQPPWVLYVKGDVSFLDGPGIAVVGTRKPTPYGRQAARMLSEQLAGAGWVVVSGMATGIDSEAHRGALRKNGATVAVLGTGVDVVYPRNNRSLYHELIRHGAVCSEMPPGTEPHPGLFPQRNRIISGLSYGTVVVEAAERSGSLITADCSMEQGREVFAVPGPITSTQSAGTHRLIQEGAKCVRRVEDIWEEFAHLMPSPSHESSGGANLPLTVEEERVFSLIGIDPVSLETVMNRCPLPAEAVHSVLLSLQLKERIRQLPGMQFVRM</sequence>
<dbReference type="Proteomes" id="UP000677436">
    <property type="component" value="Chromosome"/>
</dbReference>
<evidence type="ECO:0000256" key="1">
    <source>
        <dbReference type="ARBA" id="ARBA00006525"/>
    </source>
</evidence>
<dbReference type="InterPro" id="IPR041614">
    <property type="entry name" value="DprA_WH"/>
</dbReference>
<feature type="domain" description="Smf/DprA SLOG" evidence="2">
    <location>
        <begin position="80"/>
        <end position="287"/>
    </location>
</feature>
<dbReference type="RefSeq" id="WP_212772470.1">
    <property type="nucleotide sequence ID" value="NZ_AP024601.1"/>
</dbReference>
<dbReference type="Gene3D" id="1.10.10.10">
    <property type="entry name" value="Winged helix-like DNA-binding domain superfamily/Winged helix DNA-binding domain"/>
    <property type="match status" value="1"/>
</dbReference>
<evidence type="ECO:0000259" key="2">
    <source>
        <dbReference type="Pfam" id="PF02481"/>
    </source>
</evidence>
<dbReference type="InterPro" id="IPR003488">
    <property type="entry name" value="DprA"/>
</dbReference>
<dbReference type="GO" id="GO:0009294">
    <property type="term" value="P:DNA-mediated transformation"/>
    <property type="evidence" value="ECO:0007669"/>
    <property type="project" value="InterPro"/>
</dbReference>
<evidence type="ECO:0000259" key="3">
    <source>
        <dbReference type="Pfam" id="PF17782"/>
    </source>
</evidence>
<feature type="domain" description="DprA winged helix" evidence="3">
    <location>
        <begin position="304"/>
        <end position="357"/>
    </location>
</feature>
<dbReference type="Gene3D" id="3.40.50.450">
    <property type="match status" value="1"/>
</dbReference>
<dbReference type="EMBL" id="AP024601">
    <property type="protein sequence ID" value="BCU82084.1"/>
    <property type="molecule type" value="Genomic_DNA"/>
</dbReference>
<reference evidence="4" key="1">
    <citation type="journal article" date="2013" name="Int. J. Syst. Evol. Microbiol.">
        <title>Polycladomyces abyssicola gen. nov., sp. nov., a thermophilic filamentous bacterium isolated from hemipelagic sediment.</title>
        <authorList>
            <person name="Tsubouchi T."/>
            <person name="Shimane Y."/>
            <person name="Mori K."/>
            <person name="Usui K."/>
            <person name="Hiraki T."/>
            <person name="Tame A."/>
            <person name="Uematsu K."/>
            <person name="Maruyama T."/>
            <person name="Hatada Y."/>
        </authorList>
    </citation>
    <scope>NUCLEOTIDE SEQUENCE</scope>
    <source>
        <strain evidence="4">JIR-001</strain>
    </source>
</reference>
<evidence type="ECO:0000313" key="5">
    <source>
        <dbReference type="Proteomes" id="UP000677436"/>
    </source>
</evidence>
<dbReference type="InterPro" id="IPR057666">
    <property type="entry name" value="DrpA_SLOG"/>
</dbReference>
<dbReference type="InterPro" id="IPR036388">
    <property type="entry name" value="WH-like_DNA-bd_sf"/>
</dbReference>
<dbReference type="PANTHER" id="PTHR43022">
    <property type="entry name" value="PROTEIN SMF"/>
    <property type="match status" value="1"/>
</dbReference>
<comment type="similarity">
    <text evidence="1">Belongs to the DprA/Smf family.</text>
</comment>
<dbReference type="Pfam" id="PF02481">
    <property type="entry name" value="DNA_processg_A"/>
    <property type="match status" value="1"/>
</dbReference>
<dbReference type="KEGG" id="pabs:JIR001_18670"/>
<proteinExistence type="inferred from homology"/>
<reference evidence="4" key="2">
    <citation type="journal article" date="2021" name="Microbiol. Resour. Announc.">
        <title>Complete Genome Sequence of Polycladomyces abyssicola JIR-001T, Isolated from Hemipelagic Sediment in Deep Seawater.</title>
        <authorList>
            <person name="Tsubouchi T."/>
            <person name="Kaneko Y."/>
        </authorList>
    </citation>
    <scope>NUCLEOTIDE SEQUENCE</scope>
    <source>
        <strain evidence="4">JIR-001</strain>
    </source>
</reference>
<dbReference type="AlphaFoldDB" id="A0A8D5UFD0"/>
<keyword evidence="5" id="KW-1185">Reference proteome</keyword>
<dbReference type="Pfam" id="PF17782">
    <property type="entry name" value="WHD_DprA"/>
    <property type="match status" value="1"/>
</dbReference>
<name>A0A8D5UFD0_9BACL</name>
<gene>
    <name evidence="4" type="ORF">JIR001_18670</name>
</gene>
<protein>
    <submittedName>
        <fullName evidence="4">DNA processing protein DprA</fullName>
    </submittedName>
</protein>
<organism evidence="4 5">
    <name type="scientific">Polycladomyces abyssicola</name>
    <dbReference type="NCBI Taxonomy" id="1125966"/>
    <lineage>
        <taxon>Bacteria</taxon>
        <taxon>Bacillati</taxon>
        <taxon>Bacillota</taxon>
        <taxon>Bacilli</taxon>
        <taxon>Bacillales</taxon>
        <taxon>Thermoactinomycetaceae</taxon>
        <taxon>Polycladomyces</taxon>
    </lineage>
</organism>
<evidence type="ECO:0000313" key="4">
    <source>
        <dbReference type="EMBL" id="BCU82084.1"/>
    </source>
</evidence>
<dbReference type="SUPFAM" id="SSF102405">
    <property type="entry name" value="MCP/YpsA-like"/>
    <property type="match status" value="1"/>
</dbReference>
<accession>A0A8D5UFD0</accession>
<dbReference type="NCBIfam" id="TIGR00732">
    <property type="entry name" value="dprA"/>
    <property type="match status" value="1"/>
</dbReference>
<dbReference type="PANTHER" id="PTHR43022:SF1">
    <property type="entry name" value="PROTEIN SMF"/>
    <property type="match status" value="1"/>
</dbReference>